<dbReference type="InterPro" id="IPR010024">
    <property type="entry name" value="CHP16711"/>
</dbReference>
<evidence type="ECO:0000313" key="3">
    <source>
        <dbReference type="Proteomes" id="UP000318940"/>
    </source>
</evidence>
<sequence length="136" mass="15627">MIPKFRVWVKIGKRMVFSDDILAIDYENKKIVTQQVYFESGLAVERDIYCYDFDDIELMQSTGLRDKNGKEVFIGDIVKCTRGCPHEVYLEKEYGGTFIGGMPAVYLKGLGDGYAWTEDEEIIGNIYENPELSEDK</sequence>
<dbReference type="InterPro" id="IPR023385">
    <property type="entry name" value="YopX-like_C"/>
</dbReference>
<name>A0A0T8ZZK6_STREE</name>
<gene>
    <name evidence="2" type="ORF">AZK02_07615</name>
</gene>
<dbReference type="Pfam" id="PF09643">
    <property type="entry name" value="YopX"/>
    <property type="match status" value="1"/>
</dbReference>
<feature type="domain" description="YopX protein" evidence="1">
    <location>
        <begin position="4"/>
        <end position="132"/>
    </location>
</feature>
<dbReference type="EMBL" id="VMVH01000065">
    <property type="protein sequence ID" value="TVW26595.1"/>
    <property type="molecule type" value="Genomic_DNA"/>
</dbReference>
<dbReference type="AlphaFoldDB" id="A0A0T8ZZK6"/>
<evidence type="ECO:0000259" key="1">
    <source>
        <dbReference type="Pfam" id="PF09643"/>
    </source>
</evidence>
<organism evidence="2 3">
    <name type="scientific">Streptococcus pneumoniae</name>
    <dbReference type="NCBI Taxonomy" id="1313"/>
    <lineage>
        <taxon>Bacteria</taxon>
        <taxon>Bacillati</taxon>
        <taxon>Bacillota</taxon>
        <taxon>Bacilli</taxon>
        <taxon>Lactobacillales</taxon>
        <taxon>Streptococcaceae</taxon>
        <taxon>Streptococcus</taxon>
    </lineage>
</organism>
<accession>A0A0T8ZZK6</accession>
<dbReference type="InterPro" id="IPR019096">
    <property type="entry name" value="YopX_protein"/>
</dbReference>
<evidence type="ECO:0000313" key="2">
    <source>
        <dbReference type="EMBL" id="TVW26595.1"/>
    </source>
</evidence>
<proteinExistence type="predicted"/>
<reference evidence="2 3" key="1">
    <citation type="submission" date="2019-07" db="EMBL/GenBank/DDBJ databases">
        <authorList>
            <person name="Mohale T."/>
        </authorList>
    </citation>
    <scope>NUCLEOTIDE SEQUENCE [LARGE SCALE GENOMIC DNA]</scope>
    <source>
        <strain evidence="2 3">NTPn 189</strain>
    </source>
</reference>
<comment type="caution">
    <text evidence="2">The sequence shown here is derived from an EMBL/GenBank/DDBJ whole genome shotgun (WGS) entry which is preliminary data.</text>
</comment>
<dbReference type="NCBIfam" id="TIGR01671">
    <property type="entry name" value="phage_TIGR01671"/>
    <property type="match status" value="1"/>
</dbReference>
<protein>
    <recommendedName>
        <fullName evidence="1">YopX protein domain-containing protein</fullName>
    </recommendedName>
</protein>
<dbReference type="Gene3D" id="2.30.30.290">
    <property type="entry name" value="YopX-like domains"/>
    <property type="match status" value="1"/>
</dbReference>
<dbReference type="SUPFAM" id="SSF159006">
    <property type="entry name" value="YopX-like"/>
    <property type="match status" value="1"/>
</dbReference>
<dbReference type="Proteomes" id="UP000318940">
    <property type="component" value="Unassembled WGS sequence"/>
</dbReference>